<dbReference type="OrthoDB" id="9802649at2"/>
<dbReference type="EMBL" id="QRAN01000001">
    <property type="protein sequence ID" value="RLQ23692.1"/>
    <property type="molecule type" value="Genomic_DNA"/>
</dbReference>
<name>A0A3L7E534_9GAMM</name>
<dbReference type="PANTHER" id="PTHR22916">
    <property type="entry name" value="GLYCOSYLTRANSFERASE"/>
    <property type="match status" value="1"/>
</dbReference>
<feature type="domain" description="Glycosyltransferase 2-like" evidence="1">
    <location>
        <begin position="9"/>
        <end position="155"/>
    </location>
</feature>
<dbReference type="InterPro" id="IPR001173">
    <property type="entry name" value="Glyco_trans_2-like"/>
</dbReference>
<dbReference type="CDD" id="cd04196">
    <property type="entry name" value="GT_2_like_d"/>
    <property type="match status" value="1"/>
</dbReference>
<evidence type="ECO:0000313" key="3">
    <source>
        <dbReference type="Proteomes" id="UP000265509"/>
    </source>
</evidence>
<dbReference type="PANTHER" id="PTHR22916:SF3">
    <property type="entry name" value="UDP-GLCNAC:BETAGAL BETA-1,3-N-ACETYLGLUCOSAMINYLTRANSFERASE-LIKE PROTEIN 1"/>
    <property type="match status" value="1"/>
</dbReference>
<evidence type="ECO:0000259" key="1">
    <source>
        <dbReference type="Pfam" id="PF00535"/>
    </source>
</evidence>
<protein>
    <submittedName>
        <fullName evidence="2">Glycosyltransferase</fullName>
    </submittedName>
</protein>
<dbReference type="Proteomes" id="UP000265509">
    <property type="component" value="Unassembled WGS sequence"/>
</dbReference>
<dbReference type="Pfam" id="PF00535">
    <property type="entry name" value="Glycos_transf_2"/>
    <property type="match status" value="1"/>
</dbReference>
<sequence length="308" mass="33713">MTVAVDVAVLLCTYNGERHLHEQLRSLAAQVDVGCELWVSDDGSSDATLGLIRGQQTAGAIRSLKLLAGDGQGHAANFLGLAGRVESASDYYAFCDQDDIWDADKLTRAVSWLQTQPAIVPALYCSRTRFVDEAGRPCGQSPLFRRTPAFANALVQNIAGGNTMVFNRAALHVLQQAGQVDVTSHDWWLYQLLAGAGANIFYDPRPGLSYRQHARNVIGANTGWASRVRRYLGALGGRNRGWNDRNLRALAANPRLLTPASQRQLQLFTQLRAGSLLQRWRALRSGGFYAQTVSGNIGLYIATLLQKM</sequence>
<organism evidence="2 3">
    <name type="scientific">Seongchinamella sediminis</name>
    <dbReference type="NCBI Taxonomy" id="2283635"/>
    <lineage>
        <taxon>Bacteria</taxon>
        <taxon>Pseudomonadati</taxon>
        <taxon>Pseudomonadota</taxon>
        <taxon>Gammaproteobacteria</taxon>
        <taxon>Cellvibrionales</taxon>
        <taxon>Halieaceae</taxon>
        <taxon>Seongchinamella</taxon>
    </lineage>
</organism>
<keyword evidence="3" id="KW-1185">Reference proteome</keyword>
<reference evidence="2 3" key="1">
    <citation type="submission" date="2018-07" db="EMBL/GenBank/DDBJ databases">
        <title>Halioglobus sp. genome submission.</title>
        <authorList>
            <person name="Ye M.-Q."/>
            <person name="Du Z.-J."/>
        </authorList>
    </citation>
    <scope>NUCLEOTIDE SEQUENCE [LARGE SCALE GENOMIC DNA]</scope>
    <source>
        <strain evidence="2 3">U0301</strain>
    </source>
</reference>
<keyword evidence="2" id="KW-0808">Transferase</keyword>
<dbReference type="RefSeq" id="WP_117952166.1">
    <property type="nucleotide sequence ID" value="NZ_QRAN01000001.1"/>
</dbReference>
<dbReference type="InterPro" id="IPR029044">
    <property type="entry name" value="Nucleotide-diphossugar_trans"/>
</dbReference>
<comment type="caution">
    <text evidence="2">The sequence shown here is derived from an EMBL/GenBank/DDBJ whole genome shotgun (WGS) entry which is preliminary data.</text>
</comment>
<gene>
    <name evidence="2" type="ORF">DWB85_00615</name>
</gene>
<dbReference type="GO" id="GO:0016758">
    <property type="term" value="F:hexosyltransferase activity"/>
    <property type="evidence" value="ECO:0007669"/>
    <property type="project" value="UniProtKB-ARBA"/>
</dbReference>
<dbReference type="AlphaFoldDB" id="A0A3L7E534"/>
<proteinExistence type="predicted"/>
<dbReference type="SUPFAM" id="SSF53448">
    <property type="entry name" value="Nucleotide-diphospho-sugar transferases"/>
    <property type="match status" value="1"/>
</dbReference>
<dbReference type="Gene3D" id="3.90.550.10">
    <property type="entry name" value="Spore Coat Polysaccharide Biosynthesis Protein SpsA, Chain A"/>
    <property type="match status" value="1"/>
</dbReference>
<accession>A0A3L7E534</accession>
<evidence type="ECO:0000313" key="2">
    <source>
        <dbReference type="EMBL" id="RLQ23692.1"/>
    </source>
</evidence>